<keyword evidence="9" id="KW-1185">Reference proteome</keyword>
<dbReference type="GO" id="GO:0031297">
    <property type="term" value="P:replication fork processing"/>
    <property type="evidence" value="ECO:0007669"/>
    <property type="project" value="TreeGrafter"/>
</dbReference>
<sequence>MPPKSTSATSSSRRAPAGAAKRGSTSTSSSSSSKRRRETTDTIELASDQDDEDLDMFDHSGINNDLSMLGSDDDDDDDDDRQRRRRRMQQGSNGDDLDVESDRYQQASDLEDQDQDDEEESDEEEEDEDRPTVPSDLLTHLLYEFFESDKTKITKDANEAVAKYVDIFVREAIARSVVERQGGNNGGTITGGGGGVGGGFLEVEDLEKVVPQLLLDL</sequence>
<evidence type="ECO:0000313" key="8">
    <source>
        <dbReference type="EMBL" id="KAK3396740.1"/>
    </source>
</evidence>
<dbReference type="AlphaFoldDB" id="A0AAE0PBC9"/>
<feature type="region of interest" description="Disordered" evidence="7">
    <location>
        <begin position="1"/>
        <end position="135"/>
    </location>
</feature>
<evidence type="ECO:0000256" key="4">
    <source>
        <dbReference type="ARBA" id="ARBA00023125"/>
    </source>
</evidence>
<gene>
    <name evidence="8" type="ORF">B0T20DRAFT_378549</name>
</gene>
<dbReference type="GO" id="GO:0000712">
    <property type="term" value="P:resolution of meiotic recombination intermediates"/>
    <property type="evidence" value="ECO:0007669"/>
    <property type="project" value="TreeGrafter"/>
</dbReference>
<organism evidence="8 9">
    <name type="scientific">Sordaria brevicollis</name>
    <dbReference type="NCBI Taxonomy" id="83679"/>
    <lineage>
        <taxon>Eukaryota</taxon>
        <taxon>Fungi</taxon>
        <taxon>Dikarya</taxon>
        <taxon>Ascomycota</taxon>
        <taxon>Pezizomycotina</taxon>
        <taxon>Sordariomycetes</taxon>
        <taxon>Sordariomycetidae</taxon>
        <taxon>Sordariales</taxon>
        <taxon>Sordariaceae</taxon>
        <taxon>Sordaria</taxon>
    </lineage>
</organism>
<dbReference type="Pfam" id="PF09415">
    <property type="entry name" value="CENP-X"/>
    <property type="match status" value="1"/>
</dbReference>
<feature type="compositionally biased region" description="Low complexity" evidence="7">
    <location>
        <begin position="1"/>
        <end position="32"/>
    </location>
</feature>
<dbReference type="GO" id="GO:0051382">
    <property type="term" value="P:kinetochore assembly"/>
    <property type="evidence" value="ECO:0007669"/>
    <property type="project" value="InterPro"/>
</dbReference>
<dbReference type="InterPro" id="IPR018552">
    <property type="entry name" value="CENP-X"/>
</dbReference>
<evidence type="ECO:0000256" key="2">
    <source>
        <dbReference type="ARBA" id="ARBA00009359"/>
    </source>
</evidence>
<evidence type="ECO:0000313" key="9">
    <source>
        <dbReference type="Proteomes" id="UP001281003"/>
    </source>
</evidence>
<feature type="non-terminal residue" evidence="8">
    <location>
        <position position="217"/>
    </location>
</feature>
<comment type="subcellular location">
    <subcellularLocation>
        <location evidence="1">Nucleus</location>
    </subcellularLocation>
</comment>
<evidence type="ECO:0000256" key="1">
    <source>
        <dbReference type="ARBA" id="ARBA00004123"/>
    </source>
</evidence>
<dbReference type="Gene3D" id="1.10.20.10">
    <property type="entry name" value="Histone, subunit A"/>
    <property type="match status" value="1"/>
</dbReference>
<feature type="compositionally biased region" description="Acidic residues" evidence="7">
    <location>
        <begin position="109"/>
        <end position="129"/>
    </location>
</feature>
<comment type="caution">
    <text evidence="8">The sequence shown here is derived from an EMBL/GenBank/DDBJ whole genome shotgun (WGS) entry which is preliminary data.</text>
</comment>
<keyword evidence="4" id="KW-0238">DNA-binding</keyword>
<name>A0AAE0PBC9_SORBR</name>
<evidence type="ECO:0000256" key="6">
    <source>
        <dbReference type="ARBA" id="ARBA00023242"/>
    </source>
</evidence>
<dbReference type="GO" id="GO:0006281">
    <property type="term" value="P:DNA repair"/>
    <property type="evidence" value="ECO:0007669"/>
    <property type="project" value="UniProtKB-KW"/>
</dbReference>
<reference evidence="8" key="1">
    <citation type="journal article" date="2023" name="Mol. Phylogenet. Evol.">
        <title>Genome-scale phylogeny and comparative genomics of the fungal order Sordariales.</title>
        <authorList>
            <person name="Hensen N."/>
            <person name="Bonometti L."/>
            <person name="Westerberg I."/>
            <person name="Brannstrom I.O."/>
            <person name="Guillou S."/>
            <person name="Cros-Aarteil S."/>
            <person name="Calhoun S."/>
            <person name="Haridas S."/>
            <person name="Kuo A."/>
            <person name="Mondo S."/>
            <person name="Pangilinan J."/>
            <person name="Riley R."/>
            <person name="LaButti K."/>
            <person name="Andreopoulos B."/>
            <person name="Lipzen A."/>
            <person name="Chen C."/>
            <person name="Yan M."/>
            <person name="Daum C."/>
            <person name="Ng V."/>
            <person name="Clum A."/>
            <person name="Steindorff A."/>
            <person name="Ohm R.A."/>
            <person name="Martin F."/>
            <person name="Silar P."/>
            <person name="Natvig D.O."/>
            <person name="Lalanne C."/>
            <person name="Gautier V."/>
            <person name="Ament-Velasquez S.L."/>
            <person name="Kruys A."/>
            <person name="Hutchinson M.I."/>
            <person name="Powell A.J."/>
            <person name="Barry K."/>
            <person name="Miller A.N."/>
            <person name="Grigoriev I.V."/>
            <person name="Debuchy R."/>
            <person name="Gladieux P."/>
            <person name="Hiltunen Thoren M."/>
            <person name="Johannesson H."/>
        </authorList>
    </citation>
    <scope>NUCLEOTIDE SEQUENCE</scope>
    <source>
        <strain evidence="8">FGSC 1904</strain>
    </source>
</reference>
<dbReference type="Proteomes" id="UP001281003">
    <property type="component" value="Unassembled WGS sequence"/>
</dbReference>
<dbReference type="GO" id="GO:0046982">
    <property type="term" value="F:protein heterodimerization activity"/>
    <property type="evidence" value="ECO:0007669"/>
    <property type="project" value="InterPro"/>
</dbReference>
<dbReference type="InterPro" id="IPR009072">
    <property type="entry name" value="Histone-fold"/>
</dbReference>
<evidence type="ECO:0000256" key="5">
    <source>
        <dbReference type="ARBA" id="ARBA00023204"/>
    </source>
</evidence>
<reference evidence="8" key="2">
    <citation type="submission" date="2023-07" db="EMBL/GenBank/DDBJ databases">
        <authorList>
            <consortium name="Lawrence Berkeley National Laboratory"/>
            <person name="Haridas S."/>
            <person name="Hensen N."/>
            <person name="Bonometti L."/>
            <person name="Westerberg I."/>
            <person name="Brannstrom I.O."/>
            <person name="Guillou S."/>
            <person name="Cros-Aarteil S."/>
            <person name="Calhoun S."/>
            <person name="Kuo A."/>
            <person name="Mondo S."/>
            <person name="Pangilinan J."/>
            <person name="Riley R."/>
            <person name="LaButti K."/>
            <person name="Andreopoulos B."/>
            <person name="Lipzen A."/>
            <person name="Chen C."/>
            <person name="Yanf M."/>
            <person name="Daum C."/>
            <person name="Ng V."/>
            <person name="Clum A."/>
            <person name="Steindorff A."/>
            <person name="Ohm R."/>
            <person name="Martin F."/>
            <person name="Silar P."/>
            <person name="Natvig D."/>
            <person name="Lalanne C."/>
            <person name="Gautier V."/>
            <person name="Ament-velasquez S.L."/>
            <person name="Kruys A."/>
            <person name="Hutchinson M.I."/>
            <person name="Powell A.J."/>
            <person name="Barry K."/>
            <person name="Miller A.N."/>
            <person name="Grigoriev I.V."/>
            <person name="Debuchy R."/>
            <person name="Gladieux P."/>
            <person name="Thoren M.H."/>
            <person name="Johannesson H."/>
        </authorList>
    </citation>
    <scope>NUCLEOTIDE SEQUENCE</scope>
    <source>
        <strain evidence="8">FGSC 1904</strain>
    </source>
</reference>
<evidence type="ECO:0000256" key="7">
    <source>
        <dbReference type="SAM" id="MobiDB-lite"/>
    </source>
</evidence>
<protein>
    <submittedName>
        <fullName evidence="8">CENP-S associating centromere protein X-domain-containing protein</fullName>
    </submittedName>
</protein>
<dbReference type="GO" id="GO:0003677">
    <property type="term" value="F:DNA binding"/>
    <property type="evidence" value="ECO:0007669"/>
    <property type="project" value="UniProtKB-KW"/>
</dbReference>
<keyword evidence="3" id="KW-0227">DNA damage</keyword>
<dbReference type="GO" id="GO:0071821">
    <property type="term" value="C:FANCM-MHF complex"/>
    <property type="evidence" value="ECO:0007669"/>
    <property type="project" value="TreeGrafter"/>
</dbReference>
<accession>A0AAE0PBC9</accession>
<keyword evidence="6" id="KW-0539">Nucleus</keyword>
<evidence type="ECO:0000256" key="3">
    <source>
        <dbReference type="ARBA" id="ARBA00022763"/>
    </source>
</evidence>
<dbReference type="PANTHER" id="PTHR28680:SF1">
    <property type="entry name" value="CENTROMERE PROTEIN X"/>
    <property type="match status" value="1"/>
</dbReference>
<comment type="similarity">
    <text evidence="2">Belongs to the CENP-X/MHF2 family.</text>
</comment>
<keyword evidence="5" id="KW-0234">DNA repair</keyword>
<proteinExistence type="inferred from homology"/>
<dbReference type="EMBL" id="JAUTDP010000008">
    <property type="protein sequence ID" value="KAK3396740.1"/>
    <property type="molecule type" value="Genomic_DNA"/>
</dbReference>
<dbReference type="CDD" id="cd22921">
    <property type="entry name" value="HFD_CENP-X"/>
    <property type="match status" value="1"/>
</dbReference>
<dbReference type="PANTHER" id="PTHR28680">
    <property type="entry name" value="CENTROMERE PROTEIN X"/>
    <property type="match status" value="1"/>
</dbReference>